<feature type="signal peptide" evidence="1">
    <location>
        <begin position="1"/>
        <end position="19"/>
    </location>
</feature>
<dbReference type="KEGG" id="cvn:111123697"/>
<evidence type="ECO:0000256" key="1">
    <source>
        <dbReference type="SAM" id="SignalP"/>
    </source>
</evidence>
<dbReference type="Proteomes" id="UP000694844">
    <property type="component" value="Chromosome 3"/>
</dbReference>
<protein>
    <submittedName>
        <fullName evidence="3">Uncharacterized protein LOC111123697</fullName>
    </submittedName>
</protein>
<dbReference type="GeneID" id="111123697"/>
<organism evidence="2 3">
    <name type="scientific">Crassostrea virginica</name>
    <name type="common">Eastern oyster</name>
    <dbReference type="NCBI Taxonomy" id="6565"/>
    <lineage>
        <taxon>Eukaryota</taxon>
        <taxon>Metazoa</taxon>
        <taxon>Spiralia</taxon>
        <taxon>Lophotrochozoa</taxon>
        <taxon>Mollusca</taxon>
        <taxon>Bivalvia</taxon>
        <taxon>Autobranchia</taxon>
        <taxon>Pteriomorphia</taxon>
        <taxon>Ostreida</taxon>
        <taxon>Ostreoidea</taxon>
        <taxon>Ostreidae</taxon>
        <taxon>Crassostrea</taxon>
    </lineage>
</organism>
<evidence type="ECO:0000313" key="2">
    <source>
        <dbReference type="Proteomes" id="UP000694844"/>
    </source>
</evidence>
<dbReference type="AlphaFoldDB" id="A0A8B8D516"/>
<gene>
    <name evidence="3" type="primary">LOC111123697</name>
</gene>
<dbReference type="OrthoDB" id="6104950at2759"/>
<sequence>MRGIFGGVCLILFVSMVSGNCSFSRNLEGNWSIEKDGRELGRMSVDYTRMDVTFMGQTYIYTCSAFDYKQEKYLLRSANGNGMACLLFTPFSNGGNTLMMIRLHMTHLYDDKSFFKPQQVAGSPTMDSVCNNFDDGQMLFIHYLP</sequence>
<evidence type="ECO:0000313" key="3">
    <source>
        <dbReference type="RefSeq" id="XP_022321926.1"/>
    </source>
</evidence>
<name>A0A8B8D516_CRAVI</name>
<proteinExistence type="predicted"/>
<keyword evidence="2" id="KW-1185">Reference proteome</keyword>
<accession>A0A8B8D516</accession>
<reference evidence="3" key="1">
    <citation type="submission" date="2025-08" db="UniProtKB">
        <authorList>
            <consortium name="RefSeq"/>
        </authorList>
    </citation>
    <scope>IDENTIFICATION</scope>
    <source>
        <tissue evidence="3">Whole sample</tissue>
    </source>
</reference>
<keyword evidence="1" id="KW-0732">Signal</keyword>
<dbReference type="RefSeq" id="XP_022321926.1">
    <property type="nucleotide sequence ID" value="XM_022466218.1"/>
</dbReference>
<feature type="chain" id="PRO_5034057895" evidence="1">
    <location>
        <begin position="20"/>
        <end position="145"/>
    </location>
</feature>